<dbReference type="EMBL" id="DF143149">
    <property type="protein sequence ID" value="GAA51411.1"/>
    <property type="molecule type" value="Genomic_DNA"/>
</dbReference>
<keyword evidence="10 12" id="KW-0472">Membrane</keyword>
<reference key="2">
    <citation type="submission" date="2011-10" db="EMBL/GenBank/DDBJ databases">
        <title>The genome and transcriptome sequence of Clonorchis sinensis provide insights into the carcinogenic liver fluke.</title>
        <authorList>
            <person name="Wang X."/>
            <person name="Huang Y."/>
            <person name="Chen W."/>
            <person name="Liu H."/>
            <person name="Guo L."/>
            <person name="Chen Y."/>
            <person name="Luo F."/>
            <person name="Zhou W."/>
            <person name="Sun J."/>
            <person name="Mao Q."/>
            <person name="Liang P."/>
            <person name="Zhou C."/>
            <person name="Tian Y."/>
            <person name="Men J."/>
            <person name="Lv X."/>
            <person name="Huang L."/>
            <person name="Zhou J."/>
            <person name="Hu Y."/>
            <person name="Li R."/>
            <person name="Zhang F."/>
            <person name="Lei H."/>
            <person name="Li X."/>
            <person name="Hu X."/>
            <person name="Liang C."/>
            <person name="Xu J."/>
            <person name="Wu Z."/>
            <person name="Yu X."/>
        </authorList>
    </citation>
    <scope>NUCLEOTIDE SEQUENCE</scope>
    <source>
        <strain>Henan</strain>
    </source>
</reference>
<evidence type="ECO:0000256" key="5">
    <source>
        <dbReference type="ARBA" id="ARBA00022692"/>
    </source>
</evidence>
<evidence type="ECO:0000256" key="6">
    <source>
        <dbReference type="ARBA" id="ARBA00022723"/>
    </source>
</evidence>
<keyword evidence="7" id="KW-0249">Electron transport</keyword>
<feature type="transmembrane region" description="Helical" evidence="12">
    <location>
        <begin position="269"/>
        <end position="296"/>
    </location>
</feature>
<dbReference type="AlphaFoldDB" id="G7YEM8"/>
<comment type="subcellular location">
    <subcellularLocation>
        <location evidence="2">Membrane</location>
        <topology evidence="2">Multi-pass membrane protein</topology>
    </subcellularLocation>
</comment>
<keyword evidence="5 12" id="KW-0812">Transmembrane</keyword>
<feature type="transmembrane region" description="Helical" evidence="12">
    <location>
        <begin position="352"/>
        <end position="373"/>
    </location>
</feature>
<evidence type="ECO:0000256" key="1">
    <source>
        <dbReference type="ARBA" id="ARBA00001970"/>
    </source>
</evidence>
<feature type="region of interest" description="Disordered" evidence="11">
    <location>
        <begin position="101"/>
        <end position="126"/>
    </location>
</feature>
<evidence type="ECO:0000313" key="15">
    <source>
        <dbReference type="EMBL" id="GAA51411.1"/>
    </source>
</evidence>
<dbReference type="Proteomes" id="UP000008909">
    <property type="component" value="Unassembled WGS sequence"/>
</dbReference>
<proteinExistence type="predicted"/>
<comment type="cofactor">
    <cofactor evidence="1">
        <name>heme b</name>
        <dbReference type="ChEBI" id="CHEBI:60344"/>
    </cofactor>
</comment>
<evidence type="ECO:0000256" key="10">
    <source>
        <dbReference type="ARBA" id="ARBA00023136"/>
    </source>
</evidence>
<gene>
    <name evidence="15" type="ORF">CLF_106063</name>
</gene>
<keyword evidence="4" id="KW-0349">Heme</keyword>
<dbReference type="PANTHER" id="PTHR10106">
    <property type="entry name" value="CYTOCHROME B561-RELATED"/>
    <property type="match status" value="1"/>
</dbReference>
<feature type="domain" description="Cytochrome b561" evidence="13">
    <location>
        <begin position="169"/>
        <end position="369"/>
    </location>
</feature>
<dbReference type="InterPro" id="IPR001025">
    <property type="entry name" value="BAH_dom"/>
</dbReference>
<dbReference type="PANTHER" id="PTHR10106:SF0">
    <property type="entry name" value="LD36721P"/>
    <property type="match status" value="1"/>
</dbReference>
<evidence type="ECO:0000256" key="12">
    <source>
        <dbReference type="SAM" id="Phobius"/>
    </source>
</evidence>
<protein>
    <submittedName>
        <fullName evidence="15">Metastasis-associated protein MTA</fullName>
    </submittedName>
</protein>
<evidence type="ECO:0000256" key="4">
    <source>
        <dbReference type="ARBA" id="ARBA00022617"/>
    </source>
</evidence>
<dbReference type="GO" id="GO:0016020">
    <property type="term" value="C:membrane"/>
    <property type="evidence" value="ECO:0007669"/>
    <property type="project" value="UniProtKB-SubCell"/>
</dbReference>
<dbReference type="Pfam" id="PF01426">
    <property type="entry name" value="BAH"/>
    <property type="match status" value="1"/>
</dbReference>
<dbReference type="Pfam" id="PF03188">
    <property type="entry name" value="Cytochrom_B561"/>
    <property type="match status" value="1"/>
</dbReference>
<evidence type="ECO:0000256" key="9">
    <source>
        <dbReference type="ARBA" id="ARBA00023004"/>
    </source>
</evidence>
<feature type="transmembrane region" description="Helical" evidence="12">
    <location>
        <begin position="236"/>
        <end position="257"/>
    </location>
</feature>
<sequence length="399" mass="45114">MTGYALILRADQVGAVTEFPSTLFANWTPNRAPLEKWTRRNALLTRLLKSLRQPTTGLALLGAHQTPTGAVEAKVACYFRRRDVSIALINQAEKYYVNDYDGSDEDCGPPDSAPNGVGDGGPTKRSRNAITELDKHRIKHRELFLSRQIECLPATHIRGKCSVTLYNDAEPLTNYLAREDTFYYKLIYDPALKTLQEDRGAMRIGSDHQSEIQSLLKESLLVYRLFRSGPKLPLKILHAFLLVLALVCAAIGVRAVYEVRKNKPPKTLYSIHSWLGITLFVGFALQWLFGFISFLFPKTPMYSRKIYLPFHTGFGLFLHCLAVLVALCGITENNMFSGKYKDLRNEEVLGNLLGLFIVGFHALVFFIVSYSAYRRVEFEEPENDAGRSLVMTQNSFEKN</sequence>
<keyword evidence="9" id="KW-0408">Iron</keyword>
<keyword evidence="8 12" id="KW-1133">Transmembrane helix</keyword>
<keyword evidence="3" id="KW-0813">Transport</keyword>
<dbReference type="GO" id="GO:0046872">
    <property type="term" value="F:metal ion binding"/>
    <property type="evidence" value="ECO:0007669"/>
    <property type="project" value="UniProtKB-KW"/>
</dbReference>
<feature type="domain" description="BAH" evidence="14">
    <location>
        <begin position="35"/>
        <end position="199"/>
    </location>
</feature>
<keyword evidence="16" id="KW-1185">Reference proteome</keyword>
<dbReference type="Gene3D" id="1.20.120.1770">
    <property type="match status" value="1"/>
</dbReference>
<evidence type="ECO:0000256" key="8">
    <source>
        <dbReference type="ARBA" id="ARBA00022989"/>
    </source>
</evidence>
<feature type="transmembrane region" description="Helical" evidence="12">
    <location>
        <begin position="308"/>
        <end position="331"/>
    </location>
</feature>
<dbReference type="PROSITE" id="PS50939">
    <property type="entry name" value="CYTOCHROME_B561"/>
    <property type="match status" value="1"/>
</dbReference>
<dbReference type="GO" id="GO:0003682">
    <property type="term" value="F:chromatin binding"/>
    <property type="evidence" value="ECO:0007669"/>
    <property type="project" value="InterPro"/>
</dbReference>
<organism evidence="15 16">
    <name type="scientific">Clonorchis sinensis</name>
    <name type="common">Chinese liver fluke</name>
    <dbReference type="NCBI Taxonomy" id="79923"/>
    <lineage>
        <taxon>Eukaryota</taxon>
        <taxon>Metazoa</taxon>
        <taxon>Spiralia</taxon>
        <taxon>Lophotrochozoa</taxon>
        <taxon>Platyhelminthes</taxon>
        <taxon>Trematoda</taxon>
        <taxon>Digenea</taxon>
        <taxon>Opisthorchiida</taxon>
        <taxon>Opisthorchiata</taxon>
        <taxon>Opisthorchiidae</taxon>
        <taxon>Clonorchis</taxon>
    </lineage>
</organism>
<accession>G7YEM8</accession>
<reference evidence="15" key="1">
    <citation type="journal article" date="2011" name="Genome Biol.">
        <title>The draft genome of the carcinogenic human liver fluke Clonorchis sinensis.</title>
        <authorList>
            <person name="Wang X."/>
            <person name="Chen W."/>
            <person name="Huang Y."/>
            <person name="Sun J."/>
            <person name="Men J."/>
            <person name="Liu H."/>
            <person name="Luo F."/>
            <person name="Guo L."/>
            <person name="Lv X."/>
            <person name="Deng C."/>
            <person name="Zhou C."/>
            <person name="Fan Y."/>
            <person name="Li X."/>
            <person name="Huang L."/>
            <person name="Hu Y."/>
            <person name="Liang C."/>
            <person name="Hu X."/>
            <person name="Xu J."/>
            <person name="Yu X."/>
        </authorList>
    </citation>
    <scope>NUCLEOTIDE SEQUENCE [LARGE SCALE GENOMIC DNA]</scope>
    <source>
        <strain evidence="15">Henan</strain>
    </source>
</reference>
<dbReference type="InterPro" id="IPR043205">
    <property type="entry name" value="CYB561/CYBRD1-like"/>
</dbReference>
<evidence type="ECO:0000256" key="3">
    <source>
        <dbReference type="ARBA" id="ARBA00022448"/>
    </source>
</evidence>
<dbReference type="GO" id="GO:0016491">
    <property type="term" value="F:oxidoreductase activity"/>
    <property type="evidence" value="ECO:0007669"/>
    <property type="project" value="InterPro"/>
</dbReference>
<evidence type="ECO:0000256" key="2">
    <source>
        <dbReference type="ARBA" id="ARBA00004141"/>
    </source>
</evidence>
<evidence type="ECO:0000259" key="13">
    <source>
        <dbReference type="PROSITE" id="PS50939"/>
    </source>
</evidence>
<evidence type="ECO:0000313" key="16">
    <source>
        <dbReference type="Proteomes" id="UP000008909"/>
    </source>
</evidence>
<dbReference type="Gene3D" id="2.30.30.490">
    <property type="match status" value="1"/>
</dbReference>
<dbReference type="SMART" id="SM00665">
    <property type="entry name" value="B561"/>
    <property type="match status" value="1"/>
</dbReference>
<dbReference type="InterPro" id="IPR006593">
    <property type="entry name" value="Cyt_b561/ferric_Rdtase_TM"/>
</dbReference>
<evidence type="ECO:0000256" key="11">
    <source>
        <dbReference type="SAM" id="MobiDB-lite"/>
    </source>
</evidence>
<keyword evidence="6" id="KW-0479">Metal-binding</keyword>
<dbReference type="PROSITE" id="PS51038">
    <property type="entry name" value="BAH"/>
    <property type="match status" value="1"/>
</dbReference>
<dbReference type="InterPro" id="IPR043151">
    <property type="entry name" value="BAH_sf"/>
</dbReference>
<evidence type="ECO:0000256" key="7">
    <source>
        <dbReference type="ARBA" id="ARBA00022982"/>
    </source>
</evidence>
<evidence type="ECO:0000259" key="14">
    <source>
        <dbReference type="PROSITE" id="PS51038"/>
    </source>
</evidence>
<name>G7YEM8_CLOSI</name>